<protein>
    <recommendedName>
        <fullName evidence="1">LRAT domain-containing protein</fullName>
    </recommendedName>
</protein>
<dbReference type="InterPro" id="IPR007053">
    <property type="entry name" value="LRAT_dom"/>
</dbReference>
<dbReference type="EMBL" id="UYJE01002068">
    <property type="protein sequence ID" value="VDI07517.1"/>
    <property type="molecule type" value="Genomic_DNA"/>
</dbReference>
<dbReference type="AlphaFoldDB" id="A0A8B6CPE5"/>
<sequence>MNYMVIIHNAGDLSSFVSSFGFAEIKEETIKFVPEKTNETMSVYLDFNSGIYLIERFDYPRTEDQKKKAIERAMKRLGESDYKFYSSNCELFATWTMTRAGECEQIENAGQLKIVAADMADSTICNYRSAGIKTVIDKGLQATIIGTESVKKISTLIVDSTSSATSNVVAGAVASAVAAPIEALSCIHSISSLHDKKTDKQIDQRTFEREVTKNISGSLASYGGSVGGAVCGQMLIPVPIVGGVVGGTVGSLVGRLSGSVVSGVLYDIWGKDFLKRTMRNIGENIGLVEPLLLKSVE</sequence>
<accession>A0A8B6CPE5</accession>
<evidence type="ECO:0000313" key="3">
    <source>
        <dbReference type="Proteomes" id="UP000596742"/>
    </source>
</evidence>
<name>A0A8B6CPE5_MYTGA</name>
<evidence type="ECO:0000259" key="1">
    <source>
        <dbReference type="Pfam" id="PF04970"/>
    </source>
</evidence>
<reference evidence="2" key="1">
    <citation type="submission" date="2018-11" db="EMBL/GenBank/DDBJ databases">
        <authorList>
            <person name="Alioto T."/>
            <person name="Alioto T."/>
        </authorList>
    </citation>
    <scope>NUCLEOTIDE SEQUENCE</scope>
</reference>
<dbReference type="Pfam" id="PF04970">
    <property type="entry name" value="LRAT"/>
    <property type="match status" value="1"/>
</dbReference>
<gene>
    <name evidence="2" type="ORF">MGAL_10B025644</name>
</gene>
<keyword evidence="3" id="KW-1185">Reference proteome</keyword>
<dbReference type="OrthoDB" id="6047939at2759"/>
<organism evidence="2 3">
    <name type="scientific">Mytilus galloprovincialis</name>
    <name type="common">Mediterranean mussel</name>
    <dbReference type="NCBI Taxonomy" id="29158"/>
    <lineage>
        <taxon>Eukaryota</taxon>
        <taxon>Metazoa</taxon>
        <taxon>Spiralia</taxon>
        <taxon>Lophotrochozoa</taxon>
        <taxon>Mollusca</taxon>
        <taxon>Bivalvia</taxon>
        <taxon>Autobranchia</taxon>
        <taxon>Pteriomorphia</taxon>
        <taxon>Mytilida</taxon>
        <taxon>Mytiloidea</taxon>
        <taxon>Mytilidae</taxon>
        <taxon>Mytilinae</taxon>
        <taxon>Mytilus</taxon>
    </lineage>
</organism>
<comment type="caution">
    <text evidence="2">The sequence shown here is derived from an EMBL/GenBank/DDBJ whole genome shotgun (WGS) entry which is preliminary data.</text>
</comment>
<feature type="domain" description="LRAT" evidence="1">
    <location>
        <begin position="53"/>
        <end position="98"/>
    </location>
</feature>
<dbReference type="Gene3D" id="3.90.1720.10">
    <property type="entry name" value="endopeptidase domain like (from Nostoc punctiforme)"/>
    <property type="match status" value="1"/>
</dbReference>
<evidence type="ECO:0000313" key="2">
    <source>
        <dbReference type="EMBL" id="VDI07517.1"/>
    </source>
</evidence>
<dbReference type="Proteomes" id="UP000596742">
    <property type="component" value="Unassembled WGS sequence"/>
</dbReference>
<proteinExistence type="predicted"/>